<reference evidence="1" key="1">
    <citation type="submission" date="2023-04" db="EMBL/GenBank/DDBJ databases">
        <title>Ambrosiozyma monospora NBRC 10751.</title>
        <authorList>
            <person name="Ichikawa N."/>
            <person name="Sato H."/>
            <person name="Tonouchi N."/>
        </authorList>
    </citation>
    <scope>NUCLEOTIDE SEQUENCE</scope>
    <source>
        <strain evidence="1">NBRC 10751</strain>
    </source>
</reference>
<comment type="caution">
    <text evidence="1">The sequence shown here is derived from an EMBL/GenBank/DDBJ whole genome shotgun (WGS) entry which is preliminary data.</text>
</comment>
<keyword evidence="2" id="KW-1185">Reference proteome</keyword>
<evidence type="ECO:0000313" key="1">
    <source>
        <dbReference type="EMBL" id="GME87037.1"/>
    </source>
</evidence>
<dbReference type="Proteomes" id="UP001165064">
    <property type="component" value="Unassembled WGS sequence"/>
</dbReference>
<accession>A0ACB5TEM0</accession>
<sequence>MMMSLVEDDTTEDQDLAYFVALKWTRYCTYMNIPHIKSGFCLKSVCLLKDLRLRGCTLSYKCLNSLPDTLLSLEMRFIHFEDCDFREIELPIHLRSLSVEDYLGCSGILSDFVNRDKLDDLADCTLILKLEDSMKAYTRPESNESVHFQLGKFLHELPLLKHLYLNIDFQNEAEYRKEMIQHLSLNTLDSLCDFSFQNNGSGFELLTSYLPLACLKLQLWPITTISGKFSETLKALDIDLNNYTK</sequence>
<organism evidence="1 2">
    <name type="scientific">Ambrosiozyma monospora</name>
    <name type="common">Yeast</name>
    <name type="synonym">Endomycopsis monosporus</name>
    <dbReference type="NCBI Taxonomy" id="43982"/>
    <lineage>
        <taxon>Eukaryota</taxon>
        <taxon>Fungi</taxon>
        <taxon>Dikarya</taxon>
        <taxon>Ascomycota</taxon>
        <taxon>Saccharomycotina</taxon>
        <taxon>Pichiomycetes</taxon>
        <taxon>Pichiales</taxon>
        <taxon>Pichiaceae</taxon>
        <taxon>Ambrosiozyma</taxon>
    </lineage>
</organism>
<proteinExistence type="predicted"/>
<name>A0ACB5TEM0_AMBMO</name>
<gene>
    <name evidence="1" type="ORF">Amon02_000813600</name>
</gene>
<dbReference type="EMBL" id="BSXS01007043">
    <property type="protein sequence ID" value="GME87037.1"/>
    <property type="molecule type" value="Genomic_DNA"/>
</dbReference>
<protein>
    <submittedName>
        <fullName evidence="1">Unnamed protein product</fullName>
    </submittedName>
</protein>
<evidence type="ECO:0000313" key="2">
    <source>
        <dbReference type="Proteomes" id="UP001165064"/>
    </source>
</evidence>